<feature type="transmembrane region" description="Helical" evidence="12">
    <location>
        <begin position="72"/>
        <end position="89"/>
    </location>
</feature>
<evidence type="ECO:0000256" key="12">
    <source>
        <dbReference type="SAM" id="Phobius"/>
    </source>
</evidence>
<sequence length="332" mass="35641">MMRVASIVAVVLSFLVIQLGAYTRLTDAGLGCPDWPGCYGLLSVPQGEQIEAANQAFPERQVESQKAWNEMIHRYLAGSLGLLIVGLAIGGWRHSRFVRGLTLGLVALVVFQSLLGMWTVTMKLNPLVVLAHLLGGFSIFALLCLLATRLRQAGKRAHHANSLAPAGAKRILLVALIVVMLQVLLGGWTSANYAATACVELPICESGWSQRLDIKGAFSLPATADGSYEYGRHDYQQRMTIHVFHRFGAVLTTIIVGLAIVQLAKARRTGASIWLTLLLTGQLTLGLVNVIAHLPIAVAVAHNGGAALLFATLVVLWARRSKPLIFGGQSNG</sequence>
<evidence type="ECO:0000256" key="3">
    <source>
        <dbReference type="ARBA" id="ARBA00022692"/>
    </source>
</evidence>
<keyword evidence="14" id="KW-1185">Reference proteome</keyword>
<dbReference type="GO" id="GO:0016491">
    <property type="term" value="F:oxidoreductase activity"/>
    <property type="evidence" value="ECO:0007669"/>
    <property type="project" value="UniProtKB-KW"/>
</dbReference>
<dbReference type="GO" id="GO:0016020">
    <property type="term" value="C:membrane"/>
    <property type="evidence" value="ECO:0007669"/>
    <property type="project" value="UniProtKB-SubCell"/>
</dbReference>
<keyword evidence="9 12" id="KW-0472">Membrane</keyword>
<dbReference type="AlphaFoldDB" id="A0A8J2UA40"/>
<evidence type="ECO:0000256" key="9">
    <source>
        <dbReference type="ARBA" id="ARBA00023136"/>
    </source>
</evidence>
<dbReference type="EMBL" id="BMDX01000025">
    <property type="protein sequence ID" value="GGA88535.1"/>
    <property type="molecule type" value="Genomic_DNA"/>
</dbReference>
<dbReference type="Pfam" id="PF02628">
    <property type="entry name" value="COX15-CtaA"/>
    <property type="match status" value="1"/>
</dbReference>
<proteinExistence type="predicted"/>
<evidence type="ECO:0000256" key="8">
    <source>
        <dbReference type="ARBA" id="ARBA00023133"/>
    </source>
</evidence>
<dbReference type="InterPro" id="IPR003780">
    <property type="entry name" value="COX15/CtaA_fam"/>
</dbReference>
<reference evidence="14" key="1">
    <citation type="journal article" date="2019" name="Int. J. Syst. Evol. Microbiol.">
        <title>The Global Catalogue of Microorganisms (GCM) 10K type strain sequencing project: providing services to taxonomists for standard genome sequencing and annotation.</title>
        <authorList>
            <consortium name="The Broad Institute Genomics Platform"/>
            <consortium name="The Broad Institute Genome Sequencing Center for Infectious Disease"/>
            <person name="Wu L."/>
            <person name="Ma J."/>
        </authorList>
    </citation>
    <scope>NUCLEOTIDE SEQUENCE [LARGE SCALE GENOMIC DNA]</scope>
    <source>
        <strain evidence="14">CGMCC 1.10130</strain>
    </source>
</reference>
<feature type="transmembrane region" description="Helical" evidence="12">
    <location>
        <begin position="273"/>
        <end position="294"/>
    </location>
</feature>
<feature type="transmembrane region" description="Helical" evidence="12">
    <location>
        <begin position="300"/>
        <end position="318"/>
    </location>
</feature>
<evidence type="ECO:0000313" key="13">
    <source>
        <dbReference type="EMBL" id="GGA88535.1"/>
    </source>
</evidence>
<organism evidence="13 14">
    <name type="scientific">Neiella marina</name>
    <dbReference type="NCBI Taxonomy" id="508461"/>
    <lineage>
        <taxon>Bacteria</taxon>
        <taxon>Pseudomonadati</taxon>
        <taxon>Pseudomonadota</taxon>
        <taxon>Gammaproteobacteria</taxon>
        <taxon>Alteromonadales</taxon>
        <taxon>Echinimonadaceae</taxon>
        <taxon>Neiella</taxon>
    </lineage>
</organism>
<keyword evidence="4" id="KW-0479">Metal-binding</keyword>
<evidence type="ECO:0000256" key="5">
    <source>
        <dbReference type="ARBA" id="ARBA00022989"/>
    </source>
</evidence>
<evidence type="ECO:0000256" key="2">
    <source>
        <dbReference type="ARBA" id="ARBA00022475"/>
    </source>
</evidence>
<keyword evidence="3 12" id="KW-0812">Transmembrane</keyword>
<keyword evidence="10" id="KW-1015">Disulfide bond</keyword>
<keyword evidence="8" id="KW-0350">Heme biosynthesis</keyword>
<dbReference type="Proteomes" id="UP000619743">
    <property type="component" value="Unassembled WGS sequence"/>
</dbReference>
<dbReference type="OrthoDB" id="1447144at2"/>
<evidence type="ECO:0000256" key="10">
    <source>
        <dbReference type="ARBA" id="ARBA00023157"/>
    </source>
</evidence>
<keyword evidence="6" id="KW-0560">Oxidoreductase</keyword>
<protein>
    <submittedName>
        <fullName evidence="13">Cytochrome b561</fullName>
    </submittedName>
</protein>
<keyword evidence="2" id="KW-1003">Cell membrane</keyword>
<evidence type="ECO:0000256" key="1">
    <source>
        <dbReference type="ARBA" id="ARBA00004141"/>
    </source>
</evidence>
<feature type="transmembrane region" description="Helical" evidence="12">
    <location>
        <begin position="243"/>
        <end position="261"/>
    </location>
</feature>
<evidence type="ECO:0000256" key="4">
    <source>
        <dbReference type="ARBA" id="ARBA00022723"/>
    </source>
</evidence>
<keyword evidence="5 12" id="KW-1133">Transmembrane helix</keyword>
<feature type="transmembrane region" description="Helical" evidence="12">
    <location>
        <begin position="171"/>
        <end position="191"/>
    </location>
</feature>
<feature type="transmembrane region" description="Helical" evidence="12">
    <location>
        <begin position="101"/>
        <end position="121"/>
    </location>
</feature>
<evidence type="ECO:0000256" key="11">
    <source>
        <dbReference type="ARBA" id="ARBA00023444"/>
    </source>
</evidence>
<dbReference type="PANTHER" id="PTHR35457:SF1">
    <property type="entry name" value="HEME A SYNTHASE"/>
    <property type="match status" value="1"/>
</dbReference>
<keyword evidence="7" id="KW-0408">Iron</keyword>
<dbReference type="RefSeq" id="WP_087507406.1">
    <property type="nucleotide sequence ID" value="NZ_BMDX01000025.1"/>
</dbReference>
<feature type="transmembrane region" description="Helical" evidence="12">
    <location>
        <begin position="127"/>
        <end position="150"/>
    </location>
</feature>
<gene>
    <name evidence="13" type="primary">ctaA</name>
    <name evidence="13" type="ORF">GCM10011369_33340</name>
</gene>
<evidence type="ECO:0000256" key="6">
    <source>
        <dbReference type="ARBA" id="ARBA00023002"/>
    </source>
</evidence>
<comment type="pathway">
    <text evidence="11">Porphyrin-containing compound metabolism.</text>
</comment>
<comment type="subcellular location">
    <subcellularLocation>
        <location evidence="1">Membrane</location>
        <topology evidence="1">Multi-pass membrane protein</topology>
    </subcellularLocation>
</comment>
<dbReference type="InterPro" id="IPR050450">
    <property type="entry name" value="COX15/CtaA_HemeA_synthase"/>
</dbReference>
<evidence type="ECO:0000256" key="7">
    <source>
        <dbReference type="ARBA" id="ARBA00023004"/>
    </source>
</evidence>
<dbReference type="PANTHER" id="PTHR35457">
    <property type="entry name" value="HEME A SYNTHASE"/>
    <property type="match status" value="1"/>
</dbReference>
<accession>A0A8J2UA40</accession>
<evidence type="ECO:0000313" key="14">
    <source>
        <dbReference type="Proteomes" id="UP000619743"/>
    </source>
</evidence>
<name>A0A8J2UA40_9GAMM</name>
<dbReference type="GO" id="GO:0046872">
    <property type="term" value="F:metal ion binding"/>
    <property type="evidence" value="ECO:0007669"/>
    <property type="project" value="UniProtKB-KW"/>
</dbReference>
<comment type="caution">
    <text evidence="13">The sequence shown here is derived from an EMBL/GenBank/DDBJ whole genome shotgun (WGS) entry which is preliminary data.</text>
</comment>
<dbReference type="GO" id="GO:0006784">
    <property type="term" value="P:heme A biosynthetic process"/>
    <property type="evidence" value="ECO:0007669"/>
    <property type="project" value="InterPro"/>
</dbReference>